<dbReference type="GeneID" id="19487512"/>
<protein>
    <submittedName>
        <fullName evidence="1">Uncharacterized protein</fullName>
    </submittedName>
</protein>
<sequence length="109" mass="12001">MSKPYAKLVAEQMGGIRPECDGCKGWALTFIECHPVDLCAGAQQATVSKLLCKACLEACIADIQDTLLNSFLHIRPDHCWQCGLTIVSLSDIIVRIQPLWVLPEESDES</sequence>
<dbReference type="EMBL" id="KJ538721">
    <property type="protein sequence ID" value="AHY84148.1"/>
    <property type="molecule type" value="Genomic_DNA"/>
</dbReference>
<organism evidence="1 2">
    <name type="scientific">Mycobacterium phage MosMoris</name>
    <dbReference type="NCBI Taxonomy" id="1471542"/>
    <lineage>
        <taxon>Viruses</taxon>
        <taxon>Duplodnaviria</taxon>
        <taxon>Heunggongvirae</taxon>
        <taxon>Uroviricota</taxon>
        <taxon>Caudoviricetes</taxon>
        <taxon>Marvinvirus</taxon>
        <taxon>Marvinvirus mosmoris</taxon>
    </lineage>
</organism>
<reference evidence="1 2" key="1">
    <citation type="submission" date="2014-03" db="EMBL/GenBank/DDBJ databases">
        <authorList>
            <person name="Bragg J."/>
            <person name="Dehn A."/>
            <person name="Hefner M."/>
            <person name="McHugh D."/>
            <person name="Petersen P."/>
            <person name="Zeba F."/>
            <person name="Zegers G.P."/>
            <person name="Page S.T."/>
            <person name="Bradley K.W."/>
            <person name="Clarke D.Q."/>
            <person name="Lewis M.F."/>
            <person name="Barker L.P."/>
            <person name="Bailey C."/>
            <person name="Asai D.J."/>
            <person name="Garber M.L."/>
            <person name="Bowman C.A."/>
            <person name="Russell D.A."/>
            <person name="Pope W.H."/>
            <person name="Jacobs-Sera D."/>
            <person name="Hendrix R.W."/>
            <person name="Hatfull G.F."/>
        </authorList>
    </citation>
    <scope>NUCLEOTIDE SEQUENCE [LARGE SCALE GENOMIC DNA]</scope>
</reference>
<name>A0A023ZXJ9_9CAUD</name>
<evidence type="ECO:0000313" key="1">
    <source>
        <dbReference type="EMBL" id="AHY84148.1"/>
    </source>
</evidence>
<proteinExistence type="predicted"/>
<evidence type="ECO:0000313" key="2">
    <source>
        <dbReference type="Proteomes" id="UP000024435"/>
    </source>
</evidence>
<dbReference type="RefSeq" id="YP_009031584.1">
    <property type="nucleotide sequence ID" value="NC_024138.1"/>
</dbReference>
<accession>A0A023ZXJ9</accession>
<keyword evidence="2" id="KW-1185">Reference proteome</keyword>
<dbReference type="KEGG" id="vg:19487512"/>
<gene>
    <name evidence="1" type="primary">74</name>
    <name evidence="1" type="ORF">PBI_MOSMORIS_74</name>
</gene>
<dbReference type="Proteomes" id="UP000024435">
    <property type="component" value="Segment"/>
</dbReference>